<dbReference type="InterPro" id="IPR032466">
    <property type="entry name" value="Metal_Hydrolase"/>
</dbReference>
<dbReference type="InterPro" id="IPR011059">
    <property type="entry name" value="Metal-dep_hydrolase_composite"/>
</dbReference>
<gene>
    <name evidence="3" type="ORF">G6N77_14785</name>
</gene>
<reference evidence="3 4" key="1">
    <citation type="submission" date="2020-02" db="EMBL/GenBank/DDBJ databases">
        <title>Genome sequence of the type strain DSM 27180 of Arthrobacter silviterrae.</title>
        <authorList>
            <person name="Gao J."/>
            <person name="Sun J."/>
        </authorList>
    </citation>
    <scope>NUCLEOTIDE SEQUENCE [LARGE SCALE GENOMIC DNA]</scope>
    <source>
        <strain evidence="3 4">DSM 27180</strain>
    </source>
</reference>
<dbReference type="PANTHER" id="PTHR43794:SF11">
    <property type="entry name" value="AMIDOHYDROLASE-RELATED DOMAIN-CONTAINING PROTEIN"/>
    <property type="match status" value="1"/>
</dbReference>
<protein>
    <submittedName>
        <fullName evidence="3">Amidohydrolase family protein</fullName>
    </submittedName>
</protein>
<dbReference type="SUPFAM" id="SSF51338">
    <property type="entry name" value="Composite domain of metallo-dependent hydrolases"/>
    <property type="match status" value="1"/>
</dbReference>
<dbReference type="InterPro" id="IPR006680">
    <property type="entry name" value="Amidohydro-rel"/>
</dbReference>
<dbReference type="SUPFAM" id="SSF51556">
    <property type="entry name" value="Metallo-dependent hydrolases"/>
    <property type="match status" value="1"/>
</dbReference>
<dbReference type="EMBL" id="JAAKZI010000028">
    <property type="protein sequence ID" value="NGN84711.1"/>
    <property type="molecule type" value="Genomic_DNA"/>
</dbReference>
<feature type="domain" description="Amidohydrolase-related" evidence="2">
    <location>
        <begin position="57"/>
        <end position="421"/>
    </location>
</feature>
<keyword evidence="1" id="KW-0378">Hydrolase</keyword>
<evidence type="ECO:0000259" key="2">
    <source>
        <dbReference type="Pfam" id="PF01979"/>
    </source>
</evidence>
<comment type="caution">
    <text evidence="3">The sequence shown here is derived from an EMBL/GenBank/DDBJ whole genome shotgun (WGS) entry which is preliminary data.</text>
</comment>
<evidence type="ECO:0000313" key="4">
    <source>
        <dbReference type="Proteomes" id="UP000479226"/>
    </source>
</evidence>
<evidence type="ECO:0000313" key="3">
    <source>
        <dbReference type="EMBL" id="NGN84711.1"/>
    </source>
</evidence>
<keyword evidence="4" id="KW-1185">Reference proteome</keyword>
<dbReference type="InterPro" id="IPR050287">
    <property type="entry name" value="MTA/SAH_deaminase"/>
</dbReference>
<dbReference type="Proteomes" id="UP000479226">
    <property type="component" value="Unassembled WGS sequence"/>
</dbReference>
<name>A0ABX0DG32_9MICC</name>
<dbReference type="RefSeq" id="WP_165182936.1">
    <property type="nucleotide sequence ID" value="NZ_JAAKZI010000028.1"/>
</dbReference>
<accession>A0ABX0DG32</accession>
<organism evidence="3 4">
    <name type="scientific">Arthrobacter silviterrae</name>
    <dbReference type="NCBI Taxonomy" id="2026658"/>
    <lineage>
        <taxon>Bacteria</taxon>
        <taxon>Bacillati</taxon>
        <taxon>Actinomycetota</taxon>
        <taxon>Actinomycetes</taxon>
        <taxon>Micrococcales</taxon>
        <taxon>Micrococcaceae</taxon>
        <taxon>Arthrobacter</taxon>
    </lineage>
</organism>
<proteinExistence type="predicted"/>
<dbReference type="Gene3D" id="2.30.40.10">
    <property type="entry name" value="Urease, subunit C, domain 1"/>
    <property type="match status" value="1"/>
</dbReference>
<sequence length="458" mass="49468">MEPGRTAIRTRYTVVPGAVHQEVIRDATVIVEGNTIVAVTREEVTRADEFITVEEGVLIPGFVNLHNHALNGPTLKGITDDYDRTASAGSLIYKLLMPLGDLSTHGTSEEDIRAIYRLALLDMLKSGTTTMLDMWRPAHRGFLAVAQEMGLRAYGAPYVLSTPPTGVNSQGLPTYGQADEREQMAVFREIFDEYDEGPSGRIRIVLGPHGTDTCTPELLETVRRTANELDTLVTIHAAQSQPEVATIQDRYGLTPIEYLHAHGITGPDVIASHCVYASDADLGILRDTGTSVASCPLTFARGGYSAPYQRFADHGIRTGIGTDGYGFDFIEEMRSAGFVSKLKLQQSHVASAAQLLKAGTEDGAAALGRSDLGRIEVGARADLTIVDLGRAGLQPVRDPIKNLIWYTSAPDVTTVMVDGQVLLKGRKPVGMDEATVISAGVEAVGRLWERAEQQGIQL</sequence>
<dbReference type="Pfam" id="PF01979">
    <property type="entry name" value="Amidohydro_1"/>
    <property type="match status" value="1"/>
</dbReference>
<dbReference type="Gene3D" id="3.20.20.140">
    <property type="entry name" value="Metal-dependent hydrolases"/>
    <property type="match status" value="1"/>
</dbReference>
<evidence type="ECO:0000256" key="1">
    <source>
        <dbReference type="ARBA" id="ARBA00022801"/>
    </source>
</evidence>
<dbReference type="PANTHER" id="PTHR43794">
    <property type="entry name" value="AMINOHYDROLASE SSNA-RELATED"/>
    <property type="match status" value="1"/>
</dbReference>